<proteinExistence type="predicted"/>
<name>A0AAN5AKV9_9BACT</name>
<evidence type="ECO:0000313" key="3">
    <source>
        <dbReference type="Proteomes" id="UP001310022"/>
    </source>
</evidence>
<keyword evidence="3" id="KW-1185">Reference proteome</keyword>
<dbReference type="AlphaFoldDB" id="A0AAN5AKV9"/>
<dbReference type="InterPro" id="IPR005532">
    <property type="entry name" value="SUMF_dom"/>
</dbReference>
<feature type="domain" description="Sulfatase-modifying factor enzyme-like" evidence="1">
    <location>
        <begin position="42"/>
        <end position="321"/>
    </location>
</feature>
<dbReference type="PANTHER" id="PTHR23150">
    <property type="entry name" value="SULFATASE MODIFYING FACTOR 1, 2"/>
    <property type="match status" value="1"/>
</dbReference>
<dbReference type="InterPro" id="IPR016187">
    <property type="entry name" value="CTDL_fold"/>
</dbReference>
<dbReference type="InterPro" id="IPR042095">
    <property type="entry name" value="SUMF_sf"/>
</dbReference>
<dbReference type="Proteomes" id="UP001310022">
    <property type="component" value="Unassembled WGS sequence"/>
</dbReference>
<dbReference type="EMBL" id="BQKE01000001">
    <property type="protein sequence ID" value="GJM62217.1"/>
    <property type="molecule type" value="Genomic_DNA"/>
</dbReference>
<gene>
    <name evidence="2" type="ORF">PEDI_27690</name>
</gene>
<evidence type="ECO:0000259" key="1">
    <source>
        <dbReference type="Pfam" id="PF03781"/>
    </source>
</evidence>
<accession>A0AAN5AKV9</accession>
<dbReference type="InterPro" id="IPR051043">
    <property type="entry name" value="Sulfatase_Mod_Factor_Kinase"/>
</dbReference>
<protein>
    <recommendedName>
        <fullName evidence="1">Sulfatase-modifying factor enzyme-like domain-containing protein</fullName>
    </recommendedName>
</protein>
<dbReference type="PANTHER" id="PTHR23150:SF19">
    <property type="entry name" value="FORMYLGLYCINE-GENERATING ENZYME"/>
    <property type="match status" value="1"/>
</dbReference>
<dbReference type="SUPFAM" id="SSF56436">
    <property type="entry name" value="C-type lectin-like"/>
    <property type="match status" value="1"/>
</dbReference>
<reference evidence="2 3" key="1">
    <citation type="submission" date="2021-12" db="EMBL/GenBank/DDBJ databases">
        <title>Genome sequencing of bacteria with rrn-lacking chromosome and rrn-plasmid.</title>
        <authorList>
            <person name="Anda M."/>
            <person name="Iwasaki W."/>
        </authorList>
    </citation>
    <scope>NUCLEOTIDE SEQUENCE [LARGE SCALE GENOMIC DNA]</scope>
    <source>
        <strain evidence="2 3">NBRC 15940</strain>
    </source>
</reference>
<evidence type="ECO:0000313" key="2">
    <source>
        <dbReference type="EMBL" id="GJM62217.1"/>
    </source>
</evidence>
<comment type="caution">
    <text evidence="2">The sequence shown here is derived from an EMBL/GenBank/DDBJ whole genome shotgun (WGS) entry which is preliminary data.</text>
</comment>
<dbReference type="GO" id="GO:0120147">
    <property type="term" value="F:formylglycine-generating oxidase activity"/>
    <property type="evidence" value="ECO:0007669"/>
    <property type="project" value="TreeGrafter"/>
</dbReference>
<organism evidence="2 3">
    <name type="scientific">Persicobacter diffluens</name>
    <dbReference type="NCBI Taxonomy" id="981"/>
    <lineage>
        <taxon>Bacteria</taxon>
        <taxon>Pseudomonadati</taxon>
        <taxon>Bacteroidota</taxon>
        <taxon>Cytophagia</taxon>
        <taxon>Cytophagales</taxon>
        <taxon>Persicobacteraceae</taxon>
        <taxon>Persicobacter</taxon>
    </lineage>
</organism>
<dbReference type="Gene3D" id="3.90.1580.10">
    <property type="entry name" value="paralog of FGE (formylglycine-generating enzyme)"/>
    <property type="match status" value="1"/>
</dbReference>
<sequence>MGLITIALQSCGLFGGGGGYDDQGELVGVLDRESWTPDIPFGMIPIPAGTFHMGQADEDVARSQINMNKQVTIGSFYMDDSEITNNEYRQFVFHLLEDSVSILGEEEIMSKYYPDTTVWMKDFTHHYGDPLLESYYQHPAYDEFPVVGVSWVAAQYFCDWRTNYLNAWRNDQGLFSMPKFRLPSEAEWEYAARGGRDMAKYPWGGPYLRNAKGCMLANFKPGRGNYYDDGYAYTSPVYSFFSNDYGLYEMSGNVSEWCQDAYNPAATALVWDMNPTYNDANEPRKVVRGGSWKDIAYYLELGTRDFEYQDSTRSYIGFRCAMTYLGRSSGTEF</sequence>
<dbReference type="Pfam" id="PF03781">
    <property type="entry name" value="FGE-sulfatase"/>
    <property type="match status" value="1"/>
</dbReference>